<reference evidence="2 3" key="1">
    <citation type="submission" date="2014-02" db="EMBL/GenBank/DDBJ databases">
        <title>Whole genome shotgun sequence of Rhodococcus wratislaviensis NBRC 100605.</title>
        <authorList>
            <person name="Hosoyama A."/>
            <person name="Tsuchikane K."/>
            <person name="Yoshida I."/>
            <person name="Ohji S."/>
            <person name="Ichikawa N."/>
            <person name="Yamazoe A."/>
            <person name="Fujita N."/>
        </authorList>
    </citation>
    <scope>NUCLEOTIDE SEQUENCE [LARGE SCALE GENOMIC DNA]</scope>
    <source>
        <strain evidence="2 3">NBRC 100605</strain>
    </source>
</reference>
<organism evidence="2 3">
    <name type="scientific">Rhodococcus wratislaviensis NBRC 100605</name>
    <dbReference type="NCBI Taxonomy" id="1219028"/>
    <lineage>
        <taxon>Bacteria</taxon>
        <taxon>Bacillati</taxon>
        <taxon>Actinomycetota</taxon>
        <taxon>Actinomycetes</taxon>
        <taxon>Mycobacteriales</taxon>
        <taxon>Nocardiaceae</taxon>
        <taxon>Rhodococcus</taxon>
    </lineage>
</organism>
<evidence type="ECO:0000313" key="3">
    <source>
        <dbReference type="Proteomes" id="UP000019491"/>
    </source>
</evidence>
<feature type="compositionally biased region" description="Polar residues" evidence="1">
    <location>
        <begin position="46"/>
        <end position="55"/>
    </location>
</feature>
<name>X0PWJ7_RHOWR</name>
<gene>
    <name evidence="2" type="ORF">RW1_044_00210</name>
</gene>
<accession>X0PWJ7</accession>
<dbReference type="EMBL" id="BAWF01000044">
    <property type="protein sequence ID" value="GAF47678.1"/>
    <property type="molecule type" value="Genomic_DNA"/>
</dbReference>
<dbReference type="AlphaFoldDB" id="X0PWJ7"/>
<sequence>MTDPDHVHVVVTQIPTAGIYRETRTSFGIADDPGPSLAEHLPVEQPWNSWPSSSP</sequence>
<feature type="region of interest" description="Disordered" evidence="1">
    <location>
        <begin position="28"/>
        <end position="55"/>
    </location>
</feature>
<keyword evidence="3" id="KW-1185">Reference proteome</keyword>
<dbReference type="Proteomes" id="UP000019491">
    <property type="component" value="Unassembled WGS sequence"/>
</dbReference>
<comment type="caution">
    <text evidence="2">The sequence shown here is derived from an EMBL/GenBank/DDBJ whole genome shotgun (WGS) entry which is preliminary data.</text>
</comment>
<evidence type="ECO:0000313" key="2">
    <source>
        <dbReference type="EMBL" id="GAF47678.1"/>
    </source>
</evidence>
<protein>
    <submittedName>
        <fullName evidence="2">Uncharacterized protein</fullName>
    </submittedName>
</protein>
<proteinExistence type="predicted"/>
<evidence type="ECO:0000256" key="1">
    <source>
        <dbReference type="SAM" id="MobiDB-lite"/>
    </source>
</evidence>